<dbReference type="OrthoDB" id="9778550at2"/>
<keyword evidence="9" id="KW-0997">Cell inner membrane</keyword>
<feature type="transmembrane region" description="Helical" evidence="9">
    <location>
        <begin position="143"/>
        <end position="162"/>
    </location>
</feature>
<evidence type="ECO:0000256" key="3">
    <source>
        <dbReference type="ARBA" id="ARBA00005840"/>
    </source>
</evidence>
<dbReference type="AlphaFoldDB" id="A0A4S1X7R3"/>
<feature type="transmembrane region" description="Helical" evidence="9">
    <location>
        <begin position="174"/>
        <end position="193"/>
    </location>
</feature>
<evidence type="ECO:0000256" key="5">
    <source>
        <dbReference type="ARBA" id="ARBA00022692"/>
    </source>
</evidence>
<feature type="transmembrane region" description="Helical" evidence="9">
    <location>
        <begin position="68"/>
        <end position="88"/>
    </location>
</feature>
<feature type="domain" description="Cytochrome c assembly protein" evidence="10">
    <location>
        <begin position="64"/>
        <end position="231"/>
    </location>
</feature>
<evidence type="ECO:0000256" key="1">
    <source>
        <dbReference type="ARBA" id="ARBA00002442"/>
    </source>
</evidence>
<evidence type="ECO:0000256" key="6">
    <source>
        <dbReference type="ARBA" id="ARBA00022748"/>
    </source>
</evidence>
<evidence type="ECO:0000256" key="8">
    <source>
        <dbReference type="ARBA" id="ARBA00023136"/>
    </source>
</evidence>
<dbReference type="InterPro" id="IPR045062">
    <property type="entry name" value="Cyt_c_biogenesis_CcsA/CcmC"/>
</dbReference>
<feature type="transmembrane region" description="Helical" evidence="9">
    <location>
        <begin position="247"/>
        <end position="268"/>
    </location>
</feature>
<keyword evidence="9" id="KW-0813">Transport</keyword>
<dbReference type="InterPro" id="IPR002541">
    <property type="entry name" value="Cyt_c_assembly"/>
</dbReference>
<organism evidence="11 12">
    <name type="scientific">Sphingomonas gei</name>
    <dbReference type="NCBI Taxonomy" id="1395960"/>
    <lineage>
        <taxon>Bacteria</taxon>
        <taxon>Pseudomonadati</taxon>
        <taxon>Pseudomonadota</taxon>
        <taxon>Alphaproteobacteria</taxon>
        <taxon>Sphingomonadales</taxon>
        <taxon>Sphingomonadaceae</taxon>
        <taxon>Sphingomonas</taxon>
    </lineage>
</organism>
<keyword evidence="9" id="KW-1003">Cell membrane</keyword>
<feature type="transmembrane region" description="Helical" evidence="9">
    <location>
        <begin position="205"/>
        <end position="227"/>
    </location>
</feature>
<feature type="transmembrane region" description="Helical" evidence="9">
    <location>
        <begin position="108"/>
        <end position="131"/>
    </location>
</feature>
<dbReference type="EMBL" id="SRXT01000006">
    <property type="protein sequence ID" value="TGX52204.1"/>
    <property type="molecule type" value="Genomic_DNA"/>
</dbReference>
<evidence type="ECO:0000256" key="4">
    <source>
        <dbReference type="ARBA" id="ARBA00016463"/>
    </source>
</evidence>
<dbReference type="GO" id="GO:0020037">
    <property type="term" value="F:heme binding"/>
    <property type="evidence" value="ECO:0007669"/>
    <property type="project" value="InterPro"/>
</dbReference>
<dbReference type="Proteomes" id="UP000306147">
    <property type="component" value="Unassembled WGS sequence"/>
</dbReference>
<keyword evidence="5 9" id="KW-0812">Transmembrane</keyword>
<dbReference type="GO" id="GO:0015232">
    <property type="term" value="F:heme transmembrane transporter activity"/>
    <property type="evidence" value="ECO:0007669"/>
    <property type="project" value="InterPro"/>
</dbReference>
<dbReference type="GO" id="GO:0005886">
    <property type="term" value="C:plasma membrane"/>
    <property type="evidence" value="ECO:0007669"/>
    <property type="project" value="UniProtKB-SubCell"/>
</dbReference>
<dbReference type="InterPro" id="IPR003557">
    <property type="entry name" value="Cyt_c_biogenesis_CcmC"/>
</dbReference>
<sequence>MRPRHVLTIPRRKVYDSGDGAQVRRSQAGAAREQPGVDSLGEGGYWLGDIVIHALANPTRFLKLARPLTPVLFWAGVALALFGAWGGLTQTPGDYLQKESVRILYIHVPAAWLGMGGWTGVAGASLGYLIWRHPLAHIAARAIAPAGAVFAALCLITGAIWGRPTWGTWWEWDGRLTSMLLLFFVYIAYIALARADADRGGDGRVPALFGVAGSVLLPIVRYSVVWWNTLHQGQSIGLTSSSIDSSMLWPLFFTIGGFTLLFAGVVLMRMRAMLAIQRVEARMRRMAAQ</sequence>
<evidence type="ECO:0000259" key="10">
    <source>
        <dbReference type="Pfam" id="PF01578"/>
    </source>
</evidence>
<evidence type="ECO:0000256" key="7">
    <source>
        <dbReference type="ARBA" id="ARBA00022989"/>
    </source>
</evidence>
<accession>A0A4S1X7R3</accession>
<evidence type="ECO:0000313" key="11">
    <source>
        <dbReference type="EMBL" id="TGX52204.1"/>
    </source>
</evidence>
<dbReference type="PANTHER" id="PTHR30071">
    <property type="entry name" value="HEME EXPORTER PROTEIN C"/>
    <property type="match status" value="1"/>
</dbReference>
<evidence type="ECO:0000313" key="12">
    <source>
        <dbReference type="Proteomes" id="UP000306147"/>
    </source>
</evidence>
<proteinExistence type="inferred from homology"/>
<keyword evidence="7 9" id="KW-1133">Transmembrane helix</keyword>
<name>A0A4S1X7R3_9SPHN</name>
<comment type="caution">
    <text evidence="11">The sequence shown here is derived from an EMBL/GenBank/DDBJ whole genome shotgun (WGS) entry which is preliminary data.</text>
</comment>
<protein>
    <recommendedName>
        <fullName evidence="4 9">Heme exporter protein C</fullName>
    </recommendedName>
    <alternativeName>
        <fullName evidence="9">Cytochrome c-type biogenesis protein</fullName>
    </alternativeName>
</protein>
<dbReference type="Pfam" id="PF01578">
    <property type="entry name" value="Cytochrom_C_asm"/>
    <property type="match status" value="1"/>
</dbReference>
<dbReference type="PANTHER" id="PTHR30071:SF1">
    <property type="entry name" value="CYTOCHROME B_B6 PROTEIN-RELATED"/>
    <property type="match status" value="1"/>
</dbReference>
<comment type="similarity">
    <text evidence="3 9">Belongs to the CcmC/CycZ/HelC family.</text>
</comment>
<keyword evidence="12" id="KW-1185">Reference proteome</keyword>
<dbReference type="NCBIfam" id="TIGR01191">
    <property type="entry name" value="ccmC"/>
    <property type="match status" value="1"/>
</dbReference>
<comment type="function">
    <text evidence="1 9">Required for the export of heme to the periplasm for the biogenesis of c-type cytochromes.</text>
</comment>
<dbReference type="GO" id="GO:0017004">
    <property type="term" value="P:cytochrome complex assembly"/>
    <property type="evidence" value="ECO:0007669"/>
    <property type="project" value="UniProtKB-KW"/>
</dbReference>
<keyword evidence="8 9" id="KW-0472">Membrane</keyword>
<reference evidence="11 12" key="1">
    <citation type="submission" date="2019-04" db="EMBL/GenBank/DDBJ databases">
        <title>Sphingomonas psychrotolerans sp. nov., isolated from soil in the Tianshan Mountains, Xinjiang, China.</title>
        <authorList>
            <person name="Luo Y."/>
            <person name="Sheng H."/>
        </authorList>
    </citation>
    <scope>NUCLEOTIDE SEQUENCE [LARGE SCALE GENOMIC DNA]</scope>
    <source>
        <strain evidence="11 12">ZFGT-11</strain>
    </source>
</reference>
<keyword evidence="6 9" id="KW-0201">Cytochrome c-type biogenesis</keyword>
<gene>
    <name evidence="9" type="primary">ccmC</name>
    <name evidence="11" type="ORF">E5A73_15480</name>
</gene>
<comment type="subcellular location">
    <subcellularLocation>
        <location evidence="9">Cell inner membrane</location>
    </subcellularLocation>
    <subcellularLocation>
        <location evidence="2">Membrane</location>
        <topology evidence="2">Multi-pass membrane protein</topology>
    </subcellularLocation>
</comment>
<dbReference type="PRINTS" id="PR01386">
    <property type="entry name" value="CCMCBIOGNSIS"/>
</dbReference>
<evidence type="ECO:0000256" key="2">
    <source>
        <dbReference type="ARBA" id="ARBA00004141"/>
    </source>
</evidence>
<evidence type="ECO:0000256" key="9">
    <source>
        <dbReference type="RuleBase" id="RU364092"/>
    </source>
</evidence>